<dbReference type="EMBL" id="LGRX02022861">
    <property type="protein sequence ID" value="KAK3255111.1"/>
    <property type="molecule type" value="Genomic_DNA"/>
</dbReference>
<accession>A0AAE0F8L5</accession>
<evidence type="ECO:0000256" key="1">
    <source>
        <dbReference type="SAM" id="MobiDB-lite"/>
    </source>
</evidence>
<evidence type="ECO:0000313" key="3">
    <source>
        <dbReference type="Proteomes" id="UP001190700"/>
    </source>
</evidence>
<name>A0AAE0F8L5_9CHLO</name>
<organism evidence="2 3">
    <name type="scientific">Cymbomonas tetramitiformis</name>
    <dbReference type="NCBI Taxonomy" id="36881"/>
    <lineage>
        <taxon>Eukaryota</taxon>
        <taxon>Viridiplantae</taxon>
        <taxon>Chlorophyta</taxon>
        <taxon>Pyramimonadophyceae</taxon>
        <taxon>Pyramimonadales</taxon>
        <taxon>Pyramimonadaceae</taxon>
        <taxon>Cymbomonas</taxon>
    </lineage>
</organism>
<dbReference type="Proteomes" id="UP001190700">
    <property type="component" value="Unassembled WGS sequence"/>
</dbReference>
<comment type="caution">
    <text evidence="2">The sequence shown here is derived from an EMBL/GenBank/DDBJ whole genome shotgun (WGS) entry which is preliminary data.</text>
</comment>
<keyword evidence="3" id="KW-1185">Reference proteome</keyword>
<feature type="region of interest" description="Disordered" evidence="1">
    <location>
        <begin position="1"/>
        <end position="36"/>
    </location>
</feature>
<evidence type="ECO:0000313" key="2">
    <source>
        <dbReference type="EMBL" id="KAK3255111.1"/>
    </source>
</evidence>
<protein>
    <submittedName>
        <fullName evidence="2">Uncharacterized protein</fullName>
    </submittedName>
</protein>
<gene>
    <name evidence="2" type="ORF">CYMTET_35738</name>
</gene>
<proteinExistence type="predicted"/>
<reference evidence="2 3" key="1">
    <citation type="journal article" date="2015" name="Genome Biol. Evol.">
        <title>Comparative Genomics of a Bacterivorous Green Alga Reveals Evolutionary Causalities and Consequences of Phago-Mixotrophic Mode of Nutrition.</title>
        <authorList>
            <person name="Burns J.A."/>
            <person name="Paasch A."/>
            <person name="Narechania A."/>
            <person name="Kim E."/>
        </authorList>
    </citation>
    <scope>NUCLEOTIDE SEQUENCE [LARGE SCALE GENOMIC DNA]</scope>
    <source>
        <strain evidence="2 3">PLY_AMNH</strain>
    </source>
</reference>
<dbReference type="AlphaFoldDB" id="A0AAE0F8L5"/>
<sequence>MFASTQPMGTPFTAGMTSGPLVDPRSPYPAGSAPSGYNRGNQPGMLWAQETIPQMYLHKVFSSDRNASLFTDEYREMATDLWKDVHNNVRGVVNSATPQIPLFMLVSDKIVSMQDPSDITNKDILKFRGMTGQFVTWAALDRYLRATDETMRKKDRIQESDLRVHQNTADPAEYAHMLLDSSRVLQINLVGILKNIPTGGVGSSSVSMNVVSGGRVTMINHWGTSCMEGTSLFFVIAIGHPEGSAYSVDRTELKILPYANALSNERPMVGFPLGVEIAHDVLPERQHTVLRVIPVGRCLHATMDSRKQNRTHRVKRNSLNQTYVDFCDTLREGLAANVRSLGTIEIYVGA</sequence>